<name>B3TA26_9ZZZZ</name>
<dbReference type="EMBL" id="EU016651">
    <property type="protein sequence ID" value="ABZ09436.1"/>
    <property type="molecule type" value="Genomic_DNA"/>
</dbReference>
<feature type="transmembrane region" description="Helical" evidence="5">
    <location>
        <begin position="194"/>
        <end position="213"/>
    </location>
</feature>
<keyword evidence="4 5" id="KW-0472">Membrane</keyword>
<feature type="domain" description="Major facilitator superfamily (MFS) profile" evidence="6">
    <location>
        <begin position="38"/>
        <end position="419"/>
    </location>
</feature>
<dbReference type="PROSITE" id="PS00216">
    <property type="entry name" value="SUGAR_TRANSPORT_1"/>
    <property type="match status" value="1"/>
</dbReference>
<feature type="transmembrane region" description="Helical" evidence="5">
    <location>
        <begin position="127"/>
        <end position="144"/>
    </location>
</feature>
<feature type="transmembrane region" description="Helical" evidence="5">
    <location>
        <begin position="366"/>
        <end position="387"/>
    </location>
</feature>
<evidence type="ECO:0000256" key="2">
    <source>
        <dbReference type="ARBA" id="ARBA00022692"/>
    </source>
</evidence>
<dbReference type="PANTHER" id="PTHR43129">
    <property type="entry name" value="FOSMIDOMYCIN RESISTANCE PROTEIN"/>
    <property type="match status" value="1"/>
</dbReference>
<dbReference type="InterPro" id="IPR036259">
    <property type="entry name" value="MFS_trans_sf"/>
</dbReference>
<dbReference type="AlphaFoldDB" id="B3TA26"/>
<dbReference type="PROSITE" id="PS50850">
    <property type="entry name" value="MFS"/>
    <property type="match status" value="1"/>
</dbReference>
<gene>
    <name evidence="7" type="ORF">ALOHA_HF4000APKG8C21ctg1g23</name>
</gene>
<feature type="transmembrane region" description="Helical" evidence="5">
    <location>
        <begin position="307"/>
        <end position="326"/>
    </location>
</feature>
<dbReference type="PANTHER" id="PTHR43129:SF1">
    <property type="entry name" value="FOSMIDOMYCIN RESISTANCE PROTEIN"/>
    <property type="match status" value="1"/>
</dbReference>
<reference evidence="7" key="1">
    <citation type="journal article" date="2008" name="ISME J.">
        <title>Genomic patterns of recombination, clonal divergence and environment in marine microbial populations.</title>
        <authorList>
            <person name="Konstantinidis K.T."/>
            <person name="Delong E.F."/>
        </authorList>
    </citation>
    <scope>NUCLEOTIDE SEQUENCE</scope>
</reference>
<dbReference type="Gene3D" id="1.20.1250.20">
    <property type="entry name" value="MFS general substrate transporter like domains"/>
    <property type="match status" value="2"/>
</dbReference>
<evidence type="ECO:0000256" key="1">
    <source>
        <dbReference type="ARBA" id="ARBA00004141"/>
    </source>
</evidence>
<evidence type="ECO:0000259" key="6">
    <source>
        <dbReference type="PROSITE" id="PS50850"/>
    </source>
</evidence>
<evidence type="ECO:0000256" key="5">
    <source>
        <dbReference type="SAM" id="Phobius"/>
    </source>
</evidence>
<dbReference type="GO" id="GO:0022857">
    <property type="term" value="F:transmembrane transporter activity"/>
    <property type="evidence" value="ECO:0007669"/>
    <property type="project" value="InterPro"/>
</dbReference>
<accession>B3TA26</accession>
<organism evidence="7">
    <name type="scientific">uncultured marine microorganism HF4000_APKG8C21</name>
    <dbReference type="NCBI Taxonomy" id="455553"/>
    <lineage>
        <taxon>unclassified sequences</taxon>
        <taxon>environmental samples</taxon>
    </lineage>
</organism>
<keyword evidence="3 5" id="KW-1133">Transmembrane helix</keyword>
<feature type="transmembrane region" description="Helical" evidence="5">
    <location>
        <begin position="278"/>
        <end position="300"/>
    </location>
</feature>
<feature type="transmembrane region" description="Helical" evidence="5">
    <location>
        <begin position="242"/>
        <end position="266"/>
    </location>
</feature>
<feature type="transmembrane region" description="Helical" evidence="5">
    <location>
        <begin position="332"/>
        <end position="354"/>
    </location>
</feature>
<evidence type="ECO:0000313" key="7">
    <source>
        <dbReference type="EMBL" id="ABZ09436.1"/>
    </source>
</evidence>
<keyword evidence="2 5" id="KW-0812">Transmembrane</keyword>
<dbReference type="InterPro" id="IPR020846">
    <property type="entry name" value="MFS_dom"/>
</dbReference>
<sequence>MRVRNLATLPKCHWTLYSGHMKSIPLAPEIRRGRNKLAATVVLGHAFKHIYNSGLQTILLPEIKIGLGLSATQFGSLAFSRQATSWVTTMGAGYLGDRFANRASLMLAASLVLTGVSYFVAGFAPNYWLMFAVMMLVGIGPSLYHPPAIGALSRRFPDRRGFAISLHGTGGSVGEVLGPIITAGVLTLLMWRDVLHVSLIPALLAALVIWSMMRSVTGDVPGTASTRAYFTSVATLLRKRALLSLVLVTALRSMGQGVIITFLPVYLREDLEFSATRVALYLSMSQVVGIGAQPAMGFLSDRFGRKVVLMPAMACMGLLFMALAYADPGVQMVLTVLALGAFQYSLHTIFIAAAMDVAGGQVQSTIVSLIYGAAIFGTVAPILAGILADAYGVPSAFLFGGSVVLLSTFVLGLLKLPKTATQMARERV</sequence>
<feature type="transmembrane region" description="Helical" evidence="5">
    <location>
        <begin position="164"/>
        <end position="188"/>
    </location>
</feature>
<dbReference type="GO" id="GO:0005886">
    <property type="term" value="C:plasma membrane"/>
    <property type="evidence" value="ECO:0007669"/>
    <property type="project" value="TreeGrafter"/>
</dbReference>
<evidence type="ECO:0000256" key="3">
    <source>
        <dbReference type="ARBA" id="ARBA00022989"/>
    </source>
</evidence>
<protein>
    <submittedName>
        <fullName evidence="7">Putative sugar (And other) transporter</fullName>
    </submittedName>
</protein>
<dbReference type="Pfam" id="PF07690">
    <property type="entry name" value="MFS_1"/>
    <property type="match status" value="1"/>
</dbReference>
<dbReference type="InterPro" id="IPR011701">
    <property type="entry name" value="MFS"/>
</dbReference>
<dbReference type="InterPro" id="IPR005829">
    <property type="entry name" value="Sugar_transporter_CS"/>
</dbReference>
<feature type="transmembrane region" description="Helical" evidence="5">
    <location>
        <begin position="103"/>
        <end position="121"/>
    </location>
</feature>
<dbReference type="SUPFAM" id="SSF103473">
    <property type="entry name" value="MFS general substrate transporter"/>
    <property type="match status" value="1"/>
</dbReference>
<evidence type="ECO:0000256" key="4">
    <source>
        <dbReference type="ARBA" id="ARBA00023136"/>
    </source>
</evidence>
<comment type="subcellular location">
    <subcellularLocation>
        <location evidence="1">Membrane</location>
        <topology evidence="1">Multi-pass membrane protein</topology>
    </subcellularLocation>
</comment>
<proteinExistence type="predicted"/>
<feature type="transmembrane region" description="Helical" evidence="5">
    <location>
        <begin position="393"/>
        <end position="414"/>
    </location>
</feature>